<dbReference type="EMBL" id="CP000551">
    <property type="protein sequence ID" value="ABM70732.1"/>
    <property type="molecule type" value="Genomic_DNA"/>
</dbReference>
<dbReference type="Pfam" id="PF04724">
    <property type="entry name" value="Glyco_transf_17"/>
    <property type="match status" value="1"/>
</dbReference>
<dbReference type="RefSeq" id="WP_011818869.1">
    <property type="nucleotide sequence ID" value="NC_008816.1"/>
</dbReference>
<dbReference type="InterPro" id="IPR006813">
    <property type="entry name" value="Glyco_trans_17"/>
</dbReference>
<dbReference type="OrthoDB" id="1997677at2"/>
<dbReference type="PANTHER" id="PTHR12224">
    <property type="entry name" value="BETA-1,4-MANNOSYL-GLYCOPROTEIN BETA-1,4-N-ACETYLGLUCOSAMINYL-TRANSFERASE"/>
    <property type="match status" value="1"/>
</dbReference>
<sequence>MKIYDCFCFSGEVNLLNLRLKLYEKIVDYFVIVESSVDFRGKKKSTIIDSNFLKKNPKIIYVYLSEKDFILDDAWHREIVSRNAIRRGLDNAKDDDLIIISDIDEIISPSKFPNIANSIRVYEMYWHRFFPQYINFISTWKHASSFPFKYLKIYEPFDMKLVRKNYYRKKVIPIDKYEEIPEAGSHLSYFPREFQSKENKEIYNIIYKSIKNKINSFPKDHLKNKYATFDTNEKEFKLLFYFGIDILGVKNIWGNTRNPFDHFSAEERIVINEFFKFFPIKTLFNVKNSKSILRFSNFISNFLWRIILFFISLYFKFIRFIISLINL</sequence>
<gene>
    <name evidence="2" type="ordered locus">A9601_14491</name>
</gene>
<accession>A2BSH1</accession>
<feature type="transmembrane region" description="Helical" evidence="1">
    <location>
        <begin position="302"/>
        <end position="322"/>
    </location>
</feature>
<dbReference type="GO" id="GO:0003830">
    <property type="term" value="F:beta-1,4-mannosylglycoprotein 4-beta-N-acetylglucosaminyltransferase activity"/>
    <property type="evidence" value="ECO:0007669"/>
    <property type="project" value="InterPro"/>
</dbReference>
<protein>
    <submittedName>
        <fullName evidence="2">Beta-1,4-N-acetylglucosaminyltransferase-like protein</fullName>
    </submittedName>
</protein>
<reference evidence="2 3" key="1">
    <citation type="journal article" date="2007" name="PLoS Genet.">
        <title>Patterns and implications of gene gain and loss in the evolution of Prochlorococcus.</title>
        <authorList>
            <person name="Kettler G.C."/>
            <person name="Martiny A.C."/>
            <person name="Huang K."/>
            <person name="Zucker J."/>
            <person name="Coleman M.L."/>
            <person name="Rodrigue S."/>
            <person name="Chen F."/>
            <person name="Lapidus A."/>
            <person name="Ferriera S."/>
            <person name="Johnson J."/>
            <person name="Steglich C."/>
            <person name="Church G.M."/>
            <person name="Richardson P."/>
            <person name="Chisholm S.W."/>
        </authorList>
    </citation>
    <scope>NUCLEOTIDE SEQUENCE [LARGE SCALE GENOMIC DNA]</scope>
    <source>
        <strain evidence="2 3">AS9601</strain>
    </source>
</reference>
<organism evidence="2 3">
    <name type="scientific">Prochlorococcus marinus (strain AS9601)</name>
    <dbReference type="NCBI Taxonomy" id="146891"/>
    <lineage>
        <taxon>Bacteria</taxon>
        <taxon>Bacillati</taxon>
        <taxon>Cyanobacteriota</taxon>
        <taxon>Cyanophyceae</taxon>
        <taxon>Synechococcales</taxon>
        <taxon>Prochlorococcaceae</taxon>
        <taxon>Prochlorococcus</taxon>
    </lineage>
</organism>
<dbReference type="KEGG" id="pmb:A9601_14491"/>
<dbReference type="Proteomes" id="UP000002590">
    <property type="component" value="Chromosome"/>
</dbReference>
<name>A2BSH1_PROMS</name>
<keyword evidence="2" id="KW-0328">Glycosyltransferase</keyword>
<keyword evidence="2" id="KW-0808">Transferase</keyword>
<dbReference type="eggNOG" id="ENOG5033HK5">
    <property type="taxonomic scope" value="Bacteria"/>
</dbReference>
<evidence type="ECO:0000313" key="2">
    <source>
        <dbReference type="EMBL" id="ABM70732.1"/>
    </source>
</evidence>
<evidence type="ECO:0000313" key="3">
    <source>
        <dbReference type="Proteomes" id="UP000002590"/>
    </source>
</evidence>
<keyword evidence="1" id="KW-0472">Membrane</keyword>
<proteinExistence type="predicted"/>
<dbReference type="PANTHER" id="PTHR12224:SF0">
    <property type="entry name" value="BETA-1,4-MANNOSYL-GLYCOPROTEIN 4-BETA-N-ACETYLGLUCOSAMINYLTRANSFERASE"/>
    <property type="match status" value="1"/>
</dbReference>
<keyword evidence="1" id="KW-1133">Transmembrane helix</keyword>
<dbReference type="HOGENOM" id="CLU_849561_0_0_3"/>
<dbReference type="GO" id="GO:0006044">
    <property type="term" value="P:N-acetylglucosamine metabolic process"/>
    <property type="evidence" value="ECO:0007669"/>
    <property type="project" value="TreeGrafter"/>
</dbReference>
<dbReference type="STRING" id="146891.A9601_14491"/>
<keyword evidence="1" id="KW-0812">Transmembrane</keyword>
<evidence type="ECO:0000256" key="1">
    <source>
        <dbReference type="SAM" id="Phobius"/>
    </source>
</evidence>
<dbReference type="GO" id="GO:0016020">
    <property type="term" value="C:membrane"/>
    <property type="evidence" value="ECO:0007669"/>
    <property type="project" value="InterPro"/>
</dbReference>
<dbReference type="AlphaFoldDB" id="A2BSH1"/>